<dbReference type="InterPro" id="IPR019498">
    <property type="entry name" value="MENTAL"/>
</dbReference>
<dbReference type="PANTHER" id="PTHR46121">
    <property type="entry name" value="STEROIDOGENIC ACUTE REGULATORY PROTEIN-LIKE"/>
    <property type="match status" value="1"/>
</dbReference>
<dbReference type="Proteomes" id="UP000321570">
    <property type="component" value="Unassembled WGS sequence"/>
</dbReference>
<evidence type="ECO:0000259" key="5">
    <source>
        <dbReference type="PROSITE" id="PS51439"/>
    </source>
</evidence>
<dbReference type="GO" id="GO:0005789">
    <property type="term" value="C:endoplasmic reticulum membrane"/>
    <property type="evidence" value="ECO:0007669"/>
    <property type="project" value="TreeGrafter"/>
</dbReference>
<dbReference type="InterPro" id="IPR051869">
    <property type="entry name" value="STARD3"/>
</dbReference>
<evidence type="ECO:0000256" key="3">
    <source>
        <dbReference type="ARBA" id="ARBA00023136"/>
    </source>
</evidence>
<evidence type="ECO:0000256" key="2">
    <source>
        <dbReference type="ARBA" id="ARBA00022692"/>
    </source>
</evidence>
<dbReference type="EMBL" id="CABIJS010000333">
    <property type="protein sequence ID" value="VUZ49352.1"/>
    <property type="molecule type" value="Genomic_DNA"/>
</dbReference>
<gene>
    <name evidence="6" type="ORF">WMSIL1_LOCUS8952</name>
</gene>
<protein>
    <recommendedName>
        <fullName evidence="5">MENTAL domain-containing protein</fullName>
    </recommendedName>
</protein>
<evidence type="ECO:0000313" key="6">
    <source>
        <dbReference type="EMBL" id="VUZ49352.1"/>
    </source>
</evidence>
<comment type="subcellular location">
    <subcellularLocation>
        <location evidence="1">Membrane</location>
        <topology evidence="1">Multi-pass membrane protein</topology>
    </subcellularLocation>
</comment>
<evidence type="ECO:0000256" key="1">
    <source>
        <dbReference type="ARBA" id="ARBA00004141"/>
    </source>
</evidence>
<dbReference type="GO" id="GO:0005765">
    <property type="term" value="C:lysosomal membrane"/>
    <property type="evidence" value="ECO:0007669"/>
    <property type="project" value="TreeGrafter"/>
</dbReference>
<feature type="transmembrane region" description="Helical" evidence="4">
    <location>
        <begin position="45"/>
        <end position="64"/>
    </location>
</feature>
<evidence type="ECO:0000313" key="7">
    <source>
        <dbReference type="Proteomes" id="UP000321570"/>
    </source>
</evidence>
<proteinExistence type="predicted"/>
<dbReference type="PANTHER" id="PTHR46121:SF3">
    <property type="entry name" value="STEROIDOGENIC ACUTE REGULATORY-LIKE PROTEIN 1"/>
    <property type="match status" value="1"/>
</dbReference>
<dbReference type="PROSITE" id="PS51439">
    <property type="entry name" value="MENTAL"/>
    <property type="match status" value="1"/>
</dbReference>
<keyword evidence="3 4" id="KW-0472">Membrane</keyword>
<dbReference type="GO" id="GO:0099044">
    <property type="term" value="P:vesicle tethering to endoplasmic reticulum"/>
    <property type="evidence" value="ECO:0007669"/>
    <property type="project" value="TreeGrafter"/>
</dbReference>
<dbReference type="Pfam" id="PF10457">
    <property type="entry name" value="MENTAL"/>
    <property type="match status" value="1"/>
</dbReference>
<feature type="domain" description="MENTAL" evidence="5">
    <location>
        <begin position="38"/>
        <end position="125"/>
    </location>
</feature>
<keyword evidence="2 4" id="KW-0812">Transmembrane</keyword>
<name>A0A564YPY6_HYMDI</name>
<keyword evidence="7" id="KW-1185">Reference proteome</keyword>
<dbReference type="GO" id="GO:0031902">
    <property type="term" value="C:late endosome membrane"/>
    <property type="evidence" value="ECO:0007669"/>
    <property type="project" value="TreeGrafter"/>
</dbReference>
<dbReference type="AlphaFoldDB" id="A0A564YPY6"/>
<dbReference type="GO" id="GO:0140284">
    <property type="term" value="C:endoplasmic reticulum-endosome membrane contact site"/>
    <property type="evidence" value="ECO:0007669"/>
    <property type="project" value="TreeGrafter"/>
</dbReference>
<keyword evidence="4" id="KW-1133">Transmembrane helix</keyword>
<evidence type="ECO:0000256" key="4">
    <source>
        <dbReference type="SAM" id="Phobius"/>
    </source>
</evidence>
<reference evidence="6 7" key="1">
    <citation type="submission" date="2019-07" db="EMBL/GenBank/DDBJ databases">
        <authorList>
            <person name="Jastrzebski P J."/>
            <person name="Paukszto L."/>
            <person name="Jastrzebski P J."/>
        </authorList>
    </citation>
    <scope>NUCLEOTIDE SEQUENCE [LARGE SCALE GENOMIC DNA]</scope>
    <source>
        <strain evidence="6 7">WMS-il1</strain>
    </source>
</reference>
<accession>A0A564YPY6</accession>
<organism evidence="6 7">
    <name type="scientific">Hymenolepis diminuta</name>
    <name type="common">Rat tapeworm</name>
    <dbReference type="NCBI Taxonomy" id="6216"/>
    <lineage>
        <taxon>Eukaryota</taxon>
        <taxon>Metazoa</taxon>
        <taxon>Spiralia</taxon>
        <taxon>Lophotrochozoa</taxon>
        <taxon>Platyhelminthes</taxon>
        <taxon>Cestoda</taxon>
        <taxon>Eucestoda</taxon>
        <taxon>Cyclophyllidea</taxon>
        <taxon>Hymenolepididae</taxon>
        <taxon>Hymenolepis</taxon>
    </lineage>
</organism>
<sequence>MNEDPPPRFEYGDQMFGTSELNVAASSAIEGLPDEQRTSPIRRTFLLLLLFELVIIVAFWLLYIRTLGDFSKAMVDQVIHMQFNTTLFDVQIISVCRFSFLEVAYGAFHTSRRWPSAVSIPIFIR</sequence>